<proteinExistence type="inferred from homology"/>
<dbReference type="AlphaFoldDB" id="A0A0A9YRK6"/>
<reference evidence="9" key="1">
    <citation type="journal article" date="2014" name="PLoS ONE">
        <title>Transcriptome-Based Identification of ABC Transporters in the Western Tarnished Plant Bug Lygus hesperus.</title>
        <authorList>
            <person name="Hull J.J."/>
            <person name="Chaney K."/>
            <person name="Geib S.M."/>
            <person name="Fabrick J.A."/>
            <person name="Brent C.S."/>
            <person name="Walsh D."/>
            <person name="Lavine L.C."/>
        </authorList>
    </citation>
    <scope>NUCLEOTIDE SEQUENCE</scope>
</reference>
<organism evidence="9">
    <name type="scientific">Lygus hesperus</name>
    <name type="common">Western plant bug</name>
    <dbReference type="NCBI Taxonomy" id="30085"/>
    <lineage>
        <taxon>Eukaryota</taxon>
        <taxon>Metazoa</taxon>
        <taxon>Ecdysozoa</taxon>
        <taxon>Arthropoda</taxon>
        <taxon>Hexapoda</taxon>
        <taxon>Insecta</taxon>
        <taxon>Pterygota</taxon>
        <taxon>Neoptera</taxon>
        <taxon>Paraneoptera</taxon>
        <taxon>Hemiptera</taxon>
        <taxon>Heteroptera</taxon>
        <taxon>Panheteroptera</taxon>
        <taxon>Cimicomorpha</taxon>
        <taxon>Miridae</taxon>
        <taxon>Mirini</taxon>
        <taxon>Lygus</taxon>
    </lineage>
</organism>
<gene>
    <name evidence="9" type="ORF">CM83_28241</name>
</gene>
<evidence type="ECO:0000256" key="7">
    <source>
        <dbReference type="SAM" id="Phobius"/>
    </source>
</evidence>
<evidence type="ECO:0000256" key="2">
    <source>
        <dbReference type="ARBA" id="ARBA00006314"/>
    </source>
</evidence>
<dbReference type="GO" id="GO:0005770">
    <property type="term" value="C:late endosome"/>
    <property type="evidence" value="ECO:0007669"/>
    <property type="project" value="TreeGrafter"/>
</dbReference>
<evidence type="ECO:0000256" key="5">
    <source>
        <dbReference type="ARBA" id="ARBA00022989"/>
    </source>
</evidence>
<feature type="chain" id="PRO_5002055031" description="Transmembrane protein 192" evidence="8">
    <location>
        <begin position="17"/>
        <end position="275"/>
    </location>
</feature>
<accession>A0A0A9YRK6</accession>
<evidence type="ECO:0000256" key="1">
    <source>
        <dbReference type="ARBA" id="ARBA00004141"/>
    </source>
</evidence>
<keyword evidence="8" id="KW-0732">Signal</keyword>
<dbReference type="Pfam" id="PF14802">
    <property type="entry name" value="TMEM192"/>
    <property type="match status" value="1"/>
</dbReference>
<sequence>LLSAVISIVNCFLTAALHFVRTPHFTMEPTAGEYVWRPVNSRPQIPPIFNRPFRLHTVKAAAFQGVLMTVFMAVAIIFKVKQSLLDGRCSNLTVLLFSQIALWMISLIYQHFFTVSHGVLREVGYNVLSSEFQRKSSYLYHILTSTNAIIVLYVAASITYAPSVICDWECPHSALNLTTYTILVEGVLFLIATYRYIRSINIFNSTELVPDVIATNYLNSGPDDALLNYDDQGEMLRRFIREQSFKIEYYKYLFQRLSHLGGVQEALYDSFANQD</sequence>
<dbReference type="PANTHER" id="PTHR31592">
    <property type="entry name" value="TRANSMEMBRANE PROTEIN 192"/>
    <property type="match status" value="1"/>
</dbReference>
<comment type="subcellular location">
    <subcellularLocation>
        <location evidence="1">Membrane</location>
        <topology evidence="1">Multi-pass membrane protein</topology>
    </subcellularLocation>
</comment>
<evidence type="ECO:0000256" key="4">
    <source>
        <dbReference type="ARBA" id="ARBA00022692"/>
    </source>
</evidence>
<feature type="non-terminal residue" evidence="9">
    <location>
        <position position="1"/>
    </location>
</feature>
<protein>
    <recommendedName>
        <fullName evidence="3">Transmembrane protein 192</fullName>
    </recommendedName>
</protein>
<feature type="transmembrane region" description="Helical" evidence="7">
    <location>
        <begin position="174"/>
        <end position="197"/>
    </location>
</feature>
<dbReference type="PANTHER" id="PTHR31592:SF1">
    <property type="entry name" value="TRANSMEMBRANE PROTEIN 192"/>
    <property type="match status" value="1"/>
</dbReference>
<dbReference type="EMBL" id="GBHO01007972">
    <property type="protein sequence ID" value="JAG35632.1"/>
    <property type="molecule type" value="Transcribed_RNA"/>
</dbReference>
<keyword evidence="4 7" id="KW-0812">Transmembrane</keyword>
<dbReference type="GO" id="GO:0005765">
    <property type="term" value="C:lysosomal membrane"/>
    <property type="evidence" value="ECO:0007669"/>
    <property type="project" value="TreeGrafter"/>
</dbReference>
<name>A0A0A9YRK6_LYGHE</name>
<keyword evidence="6 7" id="KW-0472">Membrane</keyword>
<evidence type="ECO:0000313" key="9">
    <source>
        <dbReference type="EMBL" id="JAG35632.1"/>
    </source>
</evidence>
<evidence type="ECO:0000256" key="6">
    <source>
        <dbReference type="ARBA" id="ARBA00023136"/>
    </source>
</evidence>
<keyword evidence="5 7" id="KW-1133">Transmembrane helix</keyword>
<reference evidence="9" key="2">
    <citation type="submission" date="2014-07" db="EMBL/GenBank/DDBJ databases">
        <authorList>
            <person name="Hull J."/>
        </authorList>
    </citation>
    <scope>NUCLEOTIDE SEQUENCE</scope>
</reference>
<evidence type="ECO:0000256" key="3">
    <source>
        <dbReference type="ARBA" id="ARBA00014635"/>
    </source>
</evidence>
<feature type="transmembrane region" description="Helical" evidence="7">
    <location>
        <begin position="138"/>
        <end position="162"/>
    </location>
</feature>
<feature type="signal peptide" evidence="8">
    <location>
        <begin position="1"/>
        <end position="16"/>
    </location>
</feature>
<evidence type="ECO:0000256" key="8">
    <source>
        <dbReference type="SAM" id="SignalP"/>
    </source>
</evidence>
<feature type="transmembrane region" description="Helical" evidence="7">
    <location>
        <begin position="92"/>
        <end position="112"/>
    </location>
</feature>
<comment type="similarity">
    <text evidence="2">Belongs to the TMEM192 family.</text>
</comment>
<feature type="transmembrane region" description="Helical" evidence="7">
    <location>
        <begin position="61"/>
        <end position="80"/>
    </location>
</feature>
<dbReference type="InterPro" id="IPR029399">
    <property type="entry name" value="TMEM192"/>
</dbReference>